<name>A0AAV7YTG2_9EUKA</name>
<dbReference type="PROSITE" id="PS50053">
    <property type="entry name" value="UBIQUITIN_2"/>
    <property type="match status" value="1"/>
</dbReference>
<dbReference type="PROSITE" id="PS00299">
    <property type="entry name" value="UBIQUITIN_1"/>
    <property type="match status" value="1"/>
</dbReference>
<feature type="compositionally biased region" description="Low complexity" evidence="1">
    <location>
        <begin position="588"/>
        <end position="604"/>
    </location>
</feature>
<evidence type="ECO:0000256" key="1">
    <source>
        <dbReference type="SAM" id="MobiDB-lite"/>
    </source>
</evidence>
<dbReference type="InterPro" id="IPR000626">
    <property type="entry name" value="Ubiquitin-like_dom"/>
</dbReference>
<feature type="compositionally biased region" description="Basic residues" evidence="1">
    <location>
        <begin position="401"/>
        <end position="417"/>
    </location>
</feature>
<dbReference type="Proteomes" id="UP001146793">
    <property type="component" value="Unassembled WGS sequence"/>
</dbReference>
<dbReference type="Pfam" id="PF00240">
    <property type="entry name" value="ubiquitin"/>
    <property type="match status" value="1"/>
</dbReference>
<gene>
    <name evidence="3" type="ORF">M0812_22038</name>
</gene>
<reference evidence="3" key="1">
    <citation type="submission" date="2022-08" db="EMBL/GenBank/DDBJ databases">
        <title>Novel sulphate-reducing endosymbionts in the free-living metamonad Anaeramoeba.</title>
        <authorList>
            <person name="Jerlstrom-Hultqvist J."/>
            <person name="Cepicka I."/>
            <person name="Gallot-Lavallee L."/>
            <person name="Salas-Leiva D."/>
            <person name="Curtis B.A."/>
            <person name="Zahonova K."/>
            <person name="Pipaliya S."/>
            <person name="Dacks J."/>
            <person name="Roger A.J."/>
        </authorList>
    </citation>
    <scope>NUCLEOTIDE SEQUENCE</scope>
    <source>
        <strain evidence="3">Busselton2</strain>
    </source>
</reference>
<sequence>MTIRQLKIRLEEKTKIPINSQKLIFGGRALQDASTILGCSIKDGNAIHLVEKTTFPINRTLPQTRRPSSRNINDLLGNLDRGTNSLQDRLNSADSGESHGFIMGVLTPQMGIGQLLQSISRIIQENPSSSSSGNDNGSDNSNNNSNNNSDNNSDNNINNNDDYDDDDDDDDDRDLENENLDRFFEIRRRRREISEQINSGSSILNRNINPRISIINQRHNHLNNHLNSNTNINSTNNKKKYTNEDLNQKLDRVDQLLNTIEEQLNKKKSGNEIKVKKRKKKRRVNKGDMSQEKEIKKWGEIKNKRKDMEQKKEKGKNIKLVGEKKIRRGGGDCKIEREREIIGGEEEEEEEENDDKEEKKKKRPLIKLKKTITKKGKKENENEKEKEIDIENEGEREKGGERKRKKRKKEIKRKRKEKKEISTELQIMKLVDSFKRMKNSIYGLDLILKSFPKILNGKINSQKKQSELKRISDFLKAFGYVLLHLSITTNTLKIVDNQIMIEPSRLGDKLNEKQPSNNQNNTPDPNRRNNQNDLNNGDNRNNTNIESNENDRNQNNEGNQNQPPTQIIRQELTFPHGITIGQTQLRYSGGESNGNRNVNRNESNTSPGILNFISSLSRVINNSIQERTQDTNEESEEERKDEQTKNENRNEKEDKD</sequence>
<proteinExistence type="predicted"/>
<feature type="compositionally biased region" description="Low complexity" evidence="1">
    <location>
        <begin position="514"/>
        <end position="548"/>
    </location>
</feature>
<dbReference type="SUPFAM" id="SSF54236">
    <property type="entry name" value="Ubiquitin-like"/>
    <property type="match status" value="1"/>
</dbReference>
<feature type="compositionally biased region" description="Basic residues" evidence="1">
    <location>
        <begin position="275"/>
        <end position="284"/>
    </location>
</feature>
<feature type="region of interest" description="Disordered" evidence="1">
    <location>
        <begin position="623"/>
        <end position="656"/>
    </location>
</feature>
<feature type="region of interest" description="Disordered" evidence="1">
    <location>
        <begin position="125"/>
        <end position="174"/>
    </location>
</feature>
<feature type="compositionally biased region" description="Basic and acidic residues" evidence="1">
    <location>
        <begin position="637"/>
        <end position="656"/>
    </location>
</feature>
<feature type="compositionally biased region" description="Acidic residues" evidence="1">
    <location>
        <begin position="161"/>
        <end position="174"/>
    </location>
</feature>
<feature type="domain" description="Ubiquitin-like" evidence="2">
    <location>
        <begin position="1"/>
        <end position="52"/>
    </location>
</feature>
<feature type="region of interest" description="Disordered" evidence="1">
    <location>
        <begin position="585"/>
        <end position="609"/>
    </location>
</feature>
<organism evidence="3 4">
    <name type="scientific">Anaeramoeba flamelloides</name>
    <dbReference type="NCBI Taxonomy" id="1746091"/>
    <lineage>
        <taxon>Eukaryota</taxon>
        <taxon>Metamonada</taxon>
        <taxon>Anaeramoebidae</taxon>
        <taxon>Anaeramoeba</taxon>
    </lineage>
</organism>
<feature type="region of interest" description="Disordered" evidence="1">
    <location>
        <begin position="271"/>
        <end position="316"/>
    </location>
</feature>
<accession>A0AAV7YTG2</accession>
<dbReference type="InterPro" id="IPR019954">
    <property type="entry name" value="Ubiquitin_CS"/>
</dbReference>
<dbReference type="Gene3D" id="3.10.20.90">
    <property type="entry name" value="Phosphatidylinositol 3-kinase Catalytic Subunit, Chain A, domain 1"/>
    <property type="match status" value="1"/>
</dbReference>
<dbReference type="CDD" id="cd17039">
    <property type="entry name" value="Ubl_ubiquitin_like"/>
    <property type="match status" value="1"/>
</dbReference>
<feature type="region of interest" description="Disordered" evidence="1">
    <location>
        <begin position="506"/>
        <end position="563"/>
    </location>
</feature>
<feature type="compositionally biased region" description="Low complexity" evidence="1">
    <location>
        <begin position="128"/>
        <end position="160"/>
    </location>
</feature>
<evidence type="ECO:0000313" key="4">
    <source>
        <dbReference type="Proteomes" id="UP001146793"/>
    </source>
</evidence>
<evidence type="ECO:0000313" key="3">
    <source>
        <dbReference type="EMBL" id="KAJ3433088.1"/>
    </source>
</evidence>
<dbReference type="EMBL" id="JANTQA010000047">
    <property type="protein sequence ID" value="KAJ3433088.1"/>
    <property type="molecule type" value="Genomic_DNA"/>
</dbReference>
<dbReference type="AlphaFoldDB" id="A0AAV7YTG2"/>
<protein>
    <submittedName>
        <fullName evidence="3">Ubiquitin domain-containing protein 7sl RNA1-related</fullName>
    </submittedName>
</protein>
<comment type="caution">
    <text evidence="3">The sequence shown here is derived from an EMBL/GenBank/DDBJ whole genome shotgun (WGS) entry which is preliminary data.</text>
</comment>
<feature type="compositionally biased region" description="Basic and acidic residues" evidence="1">
    <location>
        <begin position="285"/>
        <end position="316"/>
    </location>
</feature>
<dbReference type="InterPro" id="IPR029071">
    <property type="entry name" value="Ubiquitin-like_domsf"/>
</dbReference>
<feature type="region of interest" description="Disordered" evidence="1">
    <location>
        <begin position="394"/>
        <end position="418"/>
    </location>
</feature>
<evidence type="ECO:0000259" key="2">
    <source>
        <dbReference type="PROSITE" id="PS50053"/>
    </source>
</evidence>